<evidence type="ECO:0000256" key="12">
    <source>
        <dbReference type="ARBA" id="ARBA00049265"/>
    </source>
</evidence>
<protein>
    <recommendedName>
        <fullName evidence="11">Cytochrome c peroxidase, mitochondrial</fullName>
        <ecNumber evidence="10">1.11.1.5</ecNumber>
    </recommendedName>
</protein>
<evidence type="ECO:0000313" key="18">
    <source>
        <dbReference type="Proteomes" id="UP001165060"/>
    </source>
</evidence>
<comment type="similarity">
    <text evidence="13">Belongs to the peroxidase family.</text>
</comment>
<evidence type="ECO:0000256" key="3">
    <source>
        <dbReference type="ARBA" id="ARBA00022559"/>
    </source>
</evidence>
<evidence type="ECO:0000256" key="8">
    <source>
        <dbReference type="ARBA" id="ARBA00023004"/>
    </source>
</evidence>
<dbReference type="PROSITE" id="PS00435">
    <property type="entry name" value="PEROXIDASE_1"/>
    <property type="match status" value="1"/>
</dbReference>
<evidence type="ECO:0000256" key="11">
    <source>
        <dbReference type="ARBA" id="ARBA00040313"/>
    </source>
</evidence>
<keyword evidence="5" id="KW-0479">Metal-binding</keyword>
<evidence type="ECO:0000256" key="13">
    <source>
        <dbReference type="RuleBase" id="RU004241"/>
    </source>
</evidence>
<dbReference type="SUPFAM" id="SSF48113">
    <property type="entry name" value="Heme-dependent peroxidases"/>
    <property type="match status" value="1"/>
</dbReference>
<dbReference type="InterPro" id="IPR002207">
    <property type="entry name" value="Peroxidase_I"/>
</dbReference>
<feature type="signal peptide" evidence="15">
    <location>
        <begin position="1"/>
        <end position="21"/>
    </location>
</feature>
<dbReference type="InterPro" id="IPR019794">
    <property type="entry name" value="Peroxidases_AS"/>
</dbReference>
<comment type="caution">
    <text evidence="17">The sequence shown here is derived from an EMBL/GenBank/DDBJ whole genome shotgun (WGS) entry which is preliminary data.</text>
</comment>
<dbReference type="PROSITE" id="PS00436">
    <property type="entry name" value="PEROXIDASE_2"/>
    <property type="match status" value="1"/>
</dbReference>
<sequence length="290" mass="30950">MIIASCCLVLLLMTAIAPCLPSATSIPEIRAAISEALVKEPDMGPTLVRLAWHSSGTYSKLGADGGSGGGTIRFKEELAHGGNAGLSSTAIPFMEKIKKKAGDSISYADLYTLAGVEAISHMGGPDIPWRAGRSDRGEDAVTPDGRLPNADTGPPGADKSDAAHLRQVFGRMGFDDRDIVALSGAHALGRCHTSASGFDGPWSPTPLIFNNAYFSLLAGLDWSKREWSGPFQYENGKGGSLMMLPSDVVLVEDKNFKKYVKLYAADKDLFFKDFSSAFQRLEELGCNNLA</sequence>
<dbReference type="InterPro" id="IPR010255">
    <property type="entry name" value="Haem_peroxidase_sf"/>
</dbReference>
<keyword evidence="8" id="KW-0408">Iron</keyword>
<comment type="catalytic activity">
    <reaction evidence="12">
        <text>2 Fe(II)-[cytochrome c] + H2O2 + 2 H(+) = 2 Fe(III)-[cytochrome c] + 2 H2O</text>
        <dbReference type="Rhea" id="RHEA:16581"/>
        <dbReference type="Rhea" id="RHEA-COMP:10350"/>
        <dbReference type="Rhea" id="RHEA-COMP:14399"/>
        <dbReference type="ChEBI" id="CHEBI:15377"/>
        <dbReference type="ChEBI" id="CHEBI:15378"/>
        <dbReference type="ChEBI" id="CHEBI:16240"/>
        <dbReference type="ChEBI" id="CHEBI:29033"/>
        <dbReference type="ChEBI" id="CHEBI:29034"/>
        <dbReference type="EC" id="1.11.1.5"/>
    </reaction>
</comment>
<comment type="subcellular location">
    <subcellularLocation>
        <location evidence="2">Mitochondrion intermembrane space</location>
    </subcellularLocation>
    <subcellularLocation>
        <location evidence="1">Mitochondrion matrix</location>
    </subcellularLocation>
</comment>
<feature type="chain" id="PRO_5047046623" description="Cytochrome c peroxidase, mitochondrial" evidence="15">
    <location>
        <begin position="22"/>
        <end position="290"/>
    </location>
</feature>
<evidence type="ECO:0000256" key="4">
    <source>
        <dbReference type="ARBA" id="ARBA00022617"/>
    </source>
</evidence>
<dbReference type="Proteomes" id="UP001165060">
    <property type="component" value="Unassembled WGS sequence"/>
</dbReference>
<dbReference type="Gene3D" id="1.10.420.10">
    <property type="entry name" value="Peroxidase, domain 2"/>
    <property type="match status" value="1"/>
</dbReference>
<dbReference type="PRINTS" id="PR00458">
    <property type="entry name" value="PEROXIDASE"/>
</dbReference>
<organism evidence="17 18">
    <name type="scientific">Tetraparma gracilis</name>
    <dbReference type="NCBI Taxonomy" id="2962635"/>
    <lineage>
        <taxon>Eukaryota</taxon>
        <taxon>Sar</taxon>
        <taxon>Stramenopiles</taxon>
        <taxon>Ochrophyta</taxon>
        <taxon>Bolidophyceae</taxon>
        <taxon>Parmales</taxon>
        <taxon>Triparmaceae</taxon>
        <taxon>Tetraparma</taxon>
    </lineage>
</organism>
<dbReference type="PRINTS" id="PR00459">
    <property type="entry name" value="ASPEROXIDASE"/>
</dbReference>
<dbReference type="InterPro" id="IPR002016">
    <property type="entry name" value="Haem_peroxidase"/>
</dbReference>
<evidence type="ECO:0000256" key="14">
    <source>
        <dbReference type="SAM" id="MobiDB-lite"/>
    </source>
</evidence>
<dbReference type="InterPro" id="IPR019793">
    <property type="entry name" value="Peroxidases_heam-ligand_BS"/>
</dbReference>
<keyword evidence="4" id="KW-0349">Heme</keyword>
<keyword evidence="3" id="KW-0575">Peroxidase</keyword>
<evidence type="ECO:0000256" key="2">
    <source>
        <dbReference type="ARBA" id="ARBA00004569"/>
    </source>
</evidence>
<keyword evidence="7" id="KW-0560">Oxidoreductase</keyword>
<dbReference type="PROSITE" id="PS50873">
    <property type="entry name" value="PEROXIDASE_4"/>
    <property type="match status" value="1"/>
</dbReference>
<gene>
    <name evidence="17" type="ORF">TeGR_g12446</name>
</gene>
<reference evidence="17 18" key="1">
    <citation type="journal article" date="2023" name="Commun. Biol.">
        <title>Genome analysis of Parmales, the sister group of diatoms, reveals the evolutionary specialization of diatoms from phago-mixotrophs to photoautotrophs.</title>
        <authorList>
            <person name="Ban H."/>
            <person name="Sato S."/>
            <person name="Yoshikawa S."/>
            <person name="Yamada K."/>
            <person name="Nakamura Y."/>
            <person name="Ichinomiya M."/>
            <person name="Sato N."/>
            <person name="Blanc-Mathieu R."/>
            <person name="Endo H."/>
            <person name="Kuwata A."/>
            <person name="Ogata H."/>
        </authorList>
    </citation>
    <scope>NUCLEOTIDE SEQUENCE [LARGE SCALE GENOMIC DNA]</scope>
</reference>
<feature type="region of interest" description="Disordered" evidence="14">
    <location>
        <begin position="124"/>
        <end position="161"/>
    </location>
</feature>
<dbReference type="EMBL" id="BRYB01002850">
    <property type="protein sequence ID" value="GMI26451.1"/>
    <property type="molecule type" value="Genomic_DNA"/>
</dbReference>
<dbReference type="PANTHER" id="PTHR31356">
    <property type="entry name" value="THYLAKOID LUMENAL 29 KDA PROTEIN, CHLOROPLASTIC-RELATED"/>
    <property type="match status" value="1"/>
</dbReference>
<feature type="domain" description="Plant heme peroxidase family profile" evidence="16">
    <location>
        <begin position="29"/>
        <end position="290"/>
    </location>
</feature>
<evidence type="ECO:0000256" key="7">
    <source>
        <dbReference type="ARBA" id="ARBA00023002"/>
    </source>
</evidence>
<evidence type="ECO:0000256" key="9">
    <source>
        <dbReference type="ARBA" id="ARBA00023128"/>
    </source>
</evidence>
<evidence type="ECO:0000256" key="1">
    <source>
        <dbReference type="ARBA" id="ARBA00004305"/>
    </source>
</evidence>
<accession>A0ABQ6MI47</accession>
<dbReference type="Pfam" id="PF00141">
    <property type="entry name" value="peroxidase"/>
    <property type="match status" value="1"/>
</dbReference>
<evidence type="ECO:0000259" key="16">
    <source>
        <dbReference type="PROSITE" id="PS50873"/>
    </source>
</evidence>
<name>A0ABQ6MI47_9STRA</name>
<keyword evidence="6" id="KW-0809">Transit peptide</keyword>
<dbReference type="Gene3D" id="1.10.520.10">
    <property type="match status" value="1"/>
</dbReference>
<dbReference type="InterPro" id="IPR044831">
    <property type="entry name" value="Ccp1-like"/>
</dbReference>
<keyword evidence="18" id="KW-1185">Reference proteome</keyword>
<evidence type="ECO:0000256" key="15">
    <source>
        <dbReference type="SAM" id="SignalP"/>
    </source>
</evidence>
<dbReference type="EC" id="1.11.1.5" evidence="10"/>
<keyword evidence="15" id="KW-0732">Signal</keyword>
<evidence type="ECO:0000256" key="5">
    <source>
        <dbReference type="ARBA" id="ARBA00022723"/>
    </source>
</evidence>
<evidence type="ECO:0000256" key="10">
    <source>
        <dbReference type="ARBA" id="ARBA00039063"/>
    </source>
</evidence>
<evidence type="ECO:0000313" key="17">
    <source>
        <dbReference type="EMBL" id="GMI26451.1"/>
    </source>
</evidence>
<evidence type="ECO:0000256" key="6">
    <source>
        <dbReference type="ARBA" id="ARBA00022946"/>
    </source>
</evidence>
<keyword evidence="9" id="KW-0496">Mitochondrion</keyword>
<dbReference type="PANTHER" id="PTHR31356:SF58">
    <property type="entry name" value="CYTOCHROME C PEROXIDASE, MITOCHONDRIAL"/>
    <property type="match status" value="1"/>
</dbReference>
<proteinExistence type="inferred from homology"/>